<keyword evidence="2" id="KW-1133">Transmembrane helix</keyword>
<evidence type="ECO:0000256" key="1">
    <source>
        <dbReference type="SAM" id="MobiDB-lite"/>
    </source>
</evidence>
<sequence>MAGLSSRLITAMGATLATLGVVGAAGLTWGEHALAVPRALGGGIGEFETTGWAGRLIIGPFWLPNQLVVLAAGIVCWCSWLRAVGIGRIPVALPICFCLYGIGHAGVMVYLFSGGGAATLGPGAPLTVLAFAAMLVLFGIECLSVPRSGRSGSPESNRPKPARARRGR</sequence>
<dbReference type="EMBL" id="RYZH01000022">
    <property type="protein sequence ID" value="RUL87355.1"/>
    <property type="molecule type" value="Genomic_DNA"/>
</dbReference>
<dbReference type="AlphaFoldDB" id="A0A432MJJ8"/>
<feature type="transmembrane region" description="Helical" evidence="2">
    <location>
        <begin position="61"/>
        <end position="80"/>
    </location>
</feature>
<evidence type="ECO:0000313" key="3">
    <source>
        <dbReference type="EMBL" id="RUL87355.1"/>
    </source>
</evidence>
<proteinExistence type="predicted"/>
<reference evidence="3 4" key="2">
    <citation type="submission" date="2019-01" db="EMBL/GenBank/DDBJ databases">
        <title>Tautonia sociabilis, a novel thermotolerant planctomycete of Isosphaeraceae family, isolated from a 4000 m deep subterranean habitat.</title>
        <authorList>
            <person name="Kovaleva O.L."/>
            <person name="Elcheninov A.G."/>
            <person name="Van Heerden E."/>
            <person name="Toshchakov S.V."/>
            <person name="Novikov A."/>
            <person name="Bonch-Osmolovskaya E.A."/>
            <person name="Kublanov I.V."/>
        </authorList>
    </citation>
    <scope>NUCLEOTIDE SEQUENCE [LARGE SCALE GENOMIC DNA]</scope>
    <source>
        <strain evidence="3 4">GM2012</strain>
    </source>
</reference>
<dbReference type="RefSeq" id="WP_126725719.1">
    <property type="nucleotide sequence ID" value="NZ_RYZH01000022.1"/>
</dbReference>
<gene>
    <name evidence="3" type="ORF">TsocGM_12555</name>
</gene>
<accession>A0A432MJJ8</accession>
<protein>
    <submittedName>
        <fullName evidence="3">Uncharacterized protein</fullName>
    </submittedName>
</protein>
<dbReference type="Proteomes" id="UP000280296">
    <property type="component" value="Unassembled WGS sequence"/>
</dbReference>
<reference evidence="3 4" key="1">
    <citation type="submission" date="2018-12" db="EMBL/GenBank/DDBJ databases">
        <authorList>
            <person name="Toschakov S.V."/>
        </authorList>
    </citation>
    <scope>NUCLEOTIDE SEQUENCE [LARGE SCALE GENOMIC DNA]</scope>
    <source>
        <strain evidence="3 4">GM2012</strain>
    </source>
</reference>
<keyword evidence="2" id="KW-0812">Transmembrane</keyword>
<organism evidence="3 4">
    <name type="scientific">Tautonia sociabilis</name>
    <dbReference type="NCBI Taxonomy" id="2080755"/>
    <lineage>
        <taxon>Bacteria</taxon>
        <taxon>Pseudomonadati</taxon>
        <taxon>Planctomycetota</taxon>
        <taxon>Planctomycetia</taxon>
        <taxon>Isosphaerales</taxon>
        <taxon>Isosphaeraceae</taxon>
        <taxon>Tautonia</taxon>
    </lineage>
</organism>
<name>A0A432MJJ8_9BACT</name>
<keyword evidence="2" id="KW-0472">Membrane</keyword>
<feature type="transmembrane region" description="Helical" evidence="2">
    <location>
        <begin position="92"/>
        <end position="112"/>
    </location>
</feature>
<keyword evidence="4" id="KW-1185">Reference proteome</keyword>
<feature type="transmembrane region" description="Helical" evidence="2">
    <location>
        <begin position="124"/>
        <end position="143"/>
    </location>
</feature>
<comment type="caution">
    <text evidence="3">The sequence shown here is derived from an EMBL/GenBank/DDBJ whole genome shotgun (WGS) entry which is preliminary data.</text>
</comment>
<feature type="region of interest" description="Disordered" evidence="1">
    <location>
        <begin position="147"/>
        <end position="168"/>
    </location>
</feature>
<evidence type="ECO:0000313" key="4">
    <source>
        <dbReference type="Proteomes" id="UP000280296"/>
    </source>
</evidence>
<dbReference type="OrthoDB" id="9895241at2"/>
<evidence type="ECO:0000256" key="2">
    <source>
        <dbReference type="SAM" id="Phobius"/>
    </source>
</evidence>